<name>A0A547PA65_9SPHN</name>
<reference evidence="1 2" key="1">
    <citation type="submission" date="2019-06" db="EMBL/GenBank/DDBJ databases">
        <title>Erythrobacter insulae sp. nov., isolated from a tidal flat.</title>
        <authorList>
            <person name="Yoon J.-H."/>
        </authorList>
    </citation>
    <scope>NUCLEOTIDE SEQUENCE [LARGE SCALE GENOMIC DNA]</scope>
    <source>
        <strain evidence="1 2">JBTF-M21</strain>
    </source>
</reference>
<evidence type="ECO:0000313" key="2">
    <source>
        <dbReference type="Proteomes" id="UP000316343"/>
    </source>
</evidence>
<accession>A0A547PA65</accession>
<protein>
    <submittedName>
        <fullName evidence="1">Uncharacterized protein</fullName>
    </submittedName>
</protein>
<proteinExistence type="predicted"/>
<organism evidence="1 2">
    <name type="scientific">Erythrobacter insulae</name>
    <dbReference type="NCBI Taxonomy" id="2584124"/>
    <lineage>
        <taxon>Bacteria</taxon>
        <taxon>Pseudomonadati</taxon>
        <taxon>Pseudomonadota</taxon>
        <taxon>Alphaproteobacteria</taxon>
        <taxon>Sphingomonadales</taxon>
        <taxon>Erythrobacteraceae</taxon>
        <taxon>Erythrobacter/Porphyrobacter group</taxon>
        <taxon>Erythrobacter</taxon>
    </lineage>
</organism>
<dbReference type="RefSeq" id="WP_142787302.1">
    <property type="nucleotide sequence ID" value="NZ_VHJK01000001.1"/>
</dbReference>
<dbReference type="AlphaFoldDB" id="A0A547PA65"/>
<comment type="caution">
    <text evidence="1">The sequence shown here is derived from an EMBL/GenBank/DDBJ whole genome shotgun (WGS) entry which is preliminary data.</text>
</comment>
<dbReference type="OrthoDB" id="8245551at2"/>
<evidence type="ECO:0000313" key="1">
    <source>
        <dbReference type="EMBL" id="TRD11038.1"/>
    </source>
</evidence>
<dbReference type="Proteomes" id="UP000316343">
    <property type="component" value="Unassembled WGS sequence"/>
</dbReference>
<dbReference type="EMBL" id="VHJK01000001">
    <property type="protein sequence ID" value="TRD11038.1"/>
    <property type="molecule type" value="Genomic_DNA"/>
</dbReference>
<keyword evidence="2" id="KW-1185">Reference proteome</keyword>
<gene>
    <name evidence="1" type="ORF">FGU71_03680</name>
</gene>
<sequence>MDFLDQPPWLKIMQNGSVGEARTKAFLLDRFWVLERSVDIDGADFLVQPRSLGSRFTDRTPPNIGVVQAKYFQDTKTVHHIPRNYVLDEQGFALDGFFAVLHVGAIDEAKIFMLSAEQMKQTLDQTVEKSPRFVVGKKALADKFRVDQHRRQALDRIEHAITARTLTQSLHFYDRVNIPLYKITLDDIAYRYKLPIPNDQTDIAKTYLEYREHLKWLTYEIEEGLTIIDKIMQEPDPRVALVEREKLEEYRSGRTYRDGLTFATRKVDLDWPYLVEALDQHDTRIAALEAVGQLERFVDLSQAVKDEAIRLASDFDPGAVAEKYLWMRLNYNVKTLGFDRLSLTLKDAKPGSSTYRLNGSSHLNASKGNVDVVKAARGLWNLLMTKILFDICPALRDEED</sequence>